<keyword evidence="2" id="KW-1185">Reference proteome</keyword>
<dbReference type="Proteomes" id="UP001211065">
    <property type="component" value="Unassembled WGS sequence"/>
</dbReference>
<sequence>MSIIKKENGKFICVDTVNLNPELKAEIDSLTSNGSLIEAVIATHPYHTLAFPDFYLNYPNAKYFGTPRHLKIFDNTVIPWDSELLCENSLRQFEPDLYLRIPDGAEFVNPLPPTTNHFSNIFVFHAKSKTLHNNDTIMVFENPGFLLSFFAKHGDVKFHRSITGPGLYPTKEAPFQFKNWLEKLILDWDFDNICSAHNGNLIGGAKVALKNTLEKFTPTLQKISDTNAAGGVVTNEGAWTDKPNHPTECG</sequence>
<dbReference type="SUPFAM" id="SSF56281">
    <property type="entry name" value="Metallo-hydrolase/oxidoreductase"/>
    <property type="match status" value="1"/>
</dbReference>
<organism evidence="1 2">
    <name type="scientific">Clydaea vesicula</name>
    <dbReference type="NCBI Taxonomy" id="447962"/>
    <lineage>
        <taxon>Eukaryota</taxon>
        <taxon>Fungi</taxon>
        <taxon>Fungi incertae sedis</taxon>
        <taxon>Chytridiomycota</taxon>
        <taxon>Chytridiomycota incertae sedis</taxon>
        <taxon>Chytridiomycetes</taxon>
        <taxon>Lobulomycetales</taxon>
        <taxon>Lobulomycetaceae</taxon>
        <taxon>Clydaea</taxon>
    </lineage>
</organism>
<dbReference type="EMBL" id="JADGJW010000069">
    <property type="protein sequence ID" value="KAJ3225170.1"/>
    <property type="molecule type" value="Genomic_DNA"/>
</dbReference>
<proteinExistence type="predicted"/>
<accession>A0AAD5U6S7</accession>
<reference evidence="1" key="1">
    <citation type="submission" date="2020-05" db="EMBL/GenBank/DDBJ databases">
        <title>Phylogenomic resolution of chytrid fungi.</title>
        <authorList>
            <person name="Stajich J.E."/>
            <person name="Amses K."/>
            <person name="Simmons R."/>
            <person name="Seto K."/>
            <person name="Myers J."/>
            <person name="Bonds A."/>
            <person name="Quandt C.A."/>
            <person name="Barry K."/>
            <person name="Liu P."/>
            <person name="Grigoriev I."/>
            <person name="Longcore J.E."/>
            <person name="James T.Y."/>
        </authorList>
    </citation>
    <scope>NUCLEOTIDE SEQUENCE</scope>
    <source>
        <strain evidence="1">JEL0476</strain>
    </source>
</reference>
<evidence type="ECO:0000313" key="2">
    <source>
        <dbReference type="Proteomes" id="UP001211065"/>
    </source>
</evidence>
<name>A0AAD5U6S7_9FUNG</name>
<gene>
    <name evidence="1" type="ORF">HK099_007253</name>
</gene>
<protein>
    <submittedName>
        <fullName evidence="1">Uncharacterized protein</fullName>
    </submittedName>
</protein>
<dbReference type="AlphaFoldDB" id="A0AAD5U6S7"/>
<comment type="caution">
    <text evidence="1">The sequence shown here is derived from an EMBL/GenBank/DDBJ whole genome shotgun (WGS) entry which is preliminary data.</text>
</comment>
<dbReference type="InterPro" id="IPR036866">
    <property type="entry name" value="RibonucZ/Hydroxyglut_hydro"/>
</dbReference>
<evidence type="ECO:0000313" key="1">
    <source>
        <dbReference type="EMBL" id="KAJ3225170.1"/>
    </source>
</evidence>